<comment type="caution">
    <text evidence="2">The sequence shown here is derived from an EMBL/GenBank/DDBJ whole genome shotgun (WGS) entry which is preliminary data.</text>
</comment>
<proteinExistence type="predicted"/>
<feature type="region of interest" description="Disordered" evidence="1">
    <location>
        <begin position="1"/>
        <end position="30"/>
    </location>
</feature>
<evidence type="ECO:0000313" key="2">
    <source>
        <dbReference type="EMBL" id="KAK9949513.1"/>
    </source>
</evidence>
<accession>A0AAW1YLJ5</accession>
<protein>
    <submittedName>
        <fullName evidence="2">Uncharacterized protein</fullName>
    </submittedName>
</protein>
<name>A0AAW1YLJ5_RUBAR</name>
<dbReference type="Proteomes" id="UP001457282">
    <property type="component" value="Unassembled WGS sequence"/>
</dbReference>
<keyword evidence="3" id="KW-1185">Reference proteome</keyword>
<evidence type="ECO:0000313" key="3">
    <source>
        <dbReference type="Proteomes" id="UP001457282"/>
    </source>
</evidence>
<feature type="compositionally biased region" description="Pro residues" evidence="1">
    <location>
        <begin position="21"/>
        <end position="30"/>
    </location>
</feature>
<reference evidence="2 3" key="1">
    <citation type="journal article" date="2023" name="G3 (Bethesda)">
        <title>A chromosome-length genome assembly and annotation of blackberry (Rubus argutus, cv. 'Hillquist').</title>
        <authorList>
            <person name="Bruna T."/>
            <person name="Aryal R."/>
            <person name="Dudchenko O."/>
            <person name="Sargent D.J."/>
            <person name="Mead D."/>
            <person name="Buti M."/>
            <person name="Cavallini A."/>
            <person name="Hytonen T."/>
            <person name="Andres J."/>
            <person name="Pham M."/>
            <person name="Weisz D."/>
            <person name="Mascagni F."/>
            <person name="Usai G."/>
            <person name="Natali L."/>
            <person name="Bassil N."/>
            <person name="Fernandez G.E."/>
            <person name="Lomsadze A."/>
            <person name="Armour M."/>
            <person name="Olukolu B."/>
            <person name="Poorten T."/>
            <person name="Britton C."/>
            <person name="Davik J."/>
            <person name="Ashrafi H."/>
            <person name="Aiden E.L."/>
            <person name="Borodovsky M."/>
            <person name="Worthington M."/>
        </authorList>
    </citation>
    <scope>NUCLEOTIDE SEQUENCE [LARGE SCALE GENOMIC DNA]</scope>
    <source>
        <strain evidence="2">PI 553951</strain>
    </source>
</reference>
<sequence length="98" mass="11046">MAAIKDKYPTVPRNRRRSSLMPPPSISQPKAVTPPYPTALCLCLLLAWLLPRNHSSTDDAMYTAGTVNHRRRTLQDSPGCPLCLQEKKQTPLFKPRHP</sequence>
<gene>
    <name evidence="2" type="ORF">M0R45_005031</name>
</gene>
<dbReference type="EMBL" id="JBEDUW010000001">
    <property type="protein sequence ID" value="KAK9949513.1"/>
    <property type="molecule type" value="Genomic_DNA"/>
</dbReference>
<evidence type="ECO:0000256" key="1">
    <source>
        <dbReference type="SAM" id="MobiDB-lite"/>
    </source>
</evidence>
<dbReference type="AlphaFoldDB" id="A0AAW1YLJ5"/>
<organism evidence="2 3">
    <name type="scientific">Rubus argutus</name>
    <name type="common">Southern blackberry</name>
    <dbReference type="NCBI Taxonomy" id="59490"/>
    <lineage>
        <taxon>Eukaryota</taxon>
        <taxon>Viridiplantae</taxon>
        <taxon>Streptophyta</taxon>
        <taxon>Embryophyta</taxon>
        <taxon>Tracheophyta</taxon>
        <taxon>Spermatophyta</taxon>
        <taxon>Magnoliopsida</taxon>
        <taxon>eudicotyledons</taxon>
        <taxon>Gunneridae</taxon>
        <taxon>Pentapetalae</taxon>
        <taxon>rosids</taxon>
        <taxon>fabids</taxon>
        <taxon>Rosales</taxon>
        <taxon>Rosaceae</taxon>
        <taxon>Rosoideae</taxon>
        <taxon>Rosoideae incertae sedis</taxon>
        <taxon>Rubus</taxon>
    </lineage>
</organism>
<feature type="region of interest" description="Disordered" evidence="1">
    <location>
        <begin position="73"/>
        <end position="98"/>
    </location>
</feature>